<organism evidence="9 10">
    <name type="scientific">Kockovaella imperatae</name>
    <dbReference type="NCBI Taxonomy" id="4999"/>
    <lineage>
        <taxon>Eukaryota</taxon>
        <taxon>Fungi</taxon>
        <taxon>Dikarya</taxon>
        <taxon>Basidiomycota</taxon>
        <taxon>Agaricomycotina</taxon>
        <taxon>Tremellomycetes</taxon>
        <taxon>Tremellales</taxon>
        <taxon>Cuniculitremaceae</taxon>
        <taxon>Kockovaella</taxon>
    </lineage>
</organism>
<feature type="region of interest" description="Disordered" evidence="5">
    <location>
        <begin position="1"/>
        <end position="61"/>
    </location>
</feature>
<evidence type="ECO:0000313" key="9">
    <source>
        <dbReference type="EMBL" id="ORX39237.1"/>
    </source>
</evidence>
<feature type="domain" description="RPAP1 C-terminal" evidence="6">
    <location>
        <begin position="196"/>
        <end position="263"/>
    </location>
</feature>
<evidence type="ECO:0000259" key="6">
    <source>
        <dbReference type="Pfam" id="PF08620"/>
    </source>
</evidence>
<evidence type="ECO:0000259" key="8">
    <source>
        <dbReference type="Pfam" id="PF25766"/>
    </source>
</evidence>
<comment type="similarity">
    <text evidence="2">Belongs to the RPAP1 family.</text>
</comment>
<evidence type="ECO:0000313" key="10">
    <source>
        <dbReference type="Proteomes" id="UP000193218"/>
    </source>
</evidence>
<reference evidence="9 10" key="1">
    <citation type="submission" date="2017-03" db="EMBL/GenBank/DDBJ databases">
        <title>Widespread Adenine N6-methylation of Active Genes in Fungi.</title>
        <authorList>
            <consortium name="DOE Joint Genome Institute"/>
            <person name="Mondo S.J."/>
            <person name="Dannebaum R.O."/>
            <person name="Kuo R.C."/>
            <person name="Louie K.B."/>
            <person name="Bewick A.J."/>
            <person name="Labutti K."/>
            <person name="Haridas S."/>
            <person name="Kuo A."/>
            <person name="Salamov A."/>
            <person name="Ahrendt S.R."/>
            <person name="Lau R."/>
            <person name="Bowen B.P."/>
            <person name="Lipzen A."/>
            <person name="Sullivan W."/>
            <person name="Andreopoulos W.B."/>
            <person name="Clum A."/>
            <person name="Lindquist E."/>
            <person name="Daum C."/>
            <person name="Northen T.R."/>
            <person name="Ramamoorthy G."/>
            <person name="Schmitz R.J."/>
            <person name="Gryganskyi A."/>
            <person name="Culley D."/>
            <person name="Magnuson J."/>
            <person name="James T.Y."/>
            <person name="O'Malley M.A."/>
            <person name="Stajich J.E."/>
            <person name="Spatafora J.W."/>
            <person name="Visel A."/>
            <person name="Grigoriev I.V."/>
        </authorList>
    </citation>
    <scope>NUCLEOTIDE SEQUENCE [LARGE SCALE GENOMIC DNA]</scope>
    <source>
        <strain evidence="9 10">NRRL Y-17943</strain>
    </source>
</reference>
<dbReference type="STRING" id="4999.A0A1Y1UNX0"/>
<accession>A0A1Y1UNX0</accession>
<dbReference type="Pfam" id="PF08621">
    <property type="entry name" value="RPAP1_N"/>
    <property type="match status" value="1"/>
</dbReference>
<dbReference type="Proteomes" id="UP000193218">
    <property type="component" value="Unassembled WGS sequence"/>
</dbReference>
<dbReference type="InterPro" id="IPR039913">
    <property type="entry name" value="RPAP1/Rba50"/>
</dbReference>
<dbReference type="RefSeq" id="XP_021873100.1">
    <property type="nucleotide sequence ID" value="XM_022017972.1"/>
</dbReference>
<dbReference type="EMBL" id="NBSH01000003">
    <property type="protein sequence ID" value="ORX39237.1"/>
    <property type="molecule type" value="Genomic_DNA"/>
</dbReference>
<dbReference type="Pfam" id="PF25766">
    <property type="entry name" value="TPR_RPAP1"/>
    <property type="match status" value="1"/>
</dbReference>
<comment type="caution">
    <text evidence="9">The sequence shown here is derived from an EMBL/GenBank/DDBJ whole genome shotgun (WGS) entry which is preliminary data.</text>
</comment>
<evidence type="ECO:0000256" key="5">
    <source>
        <dbReference type="SAM" id="MobiDB-lite"/>
    </source>
</evidence>
<dbReference type="InterPro" id="IPR013930">
    <property type="entry name" value="RPAP1_N"/>
</dbReference>
<evidence type="ECO:0000256" key="1">
    <source>
        <dbReference type="ARBA" id="ARBA00004123"/>
    </source>
</evidence>
<protein>
    <recommendedName>
        <fullName evidence="11">RNA polymerase II-associated protein 1 C-terminal domain-containing protein</fullName>
    </recommendedName>
</protein>
<keyword evidence="4" id="KW-0539">Nucleus</keyword>
<dbReference type="OrthoDB" id="348201at2759"/>
<dbReference type="InterPro" id="IPR013929">
    <property type="entry name" value="RPAP1_C"/>
</dbReference>
<dbReference type="GO" id="GO:0006366">
    <property type="term" value="P:transcription by RNA polymerase II"/>
    <property type="evidence" value="ECO:0007669"/>
    <property type="project" value="InterPro"/>
</dbReference>
<comment type="subcellular location">
    <subcellularLocation>
        <location evidence="1">Nucleus</location>
    </subcellularLocation>
</comment>
<dbReference type="InParanoid" id="A0A1Y1UNX0"/>
<dbReference type="GeneID" id="33559781"/>
<sequence length="1040" mass="114326">MIVRGIVERPSGSAPPAPPSLPKTSVTGFPQARHRSLASSKTDALARHGENDSSTRASSRLYEPATALDYTSIPSSGLDPAASDVTRREIEAENEARIQAMTAEEREQEAQELIERFGPGLVDIMRRRRDERQAATASTLESRPTPMTRSQTESSAPHGSGSLDRLAEIRAELPGVSVESHKLAWLQDPSPSDDKSIRFDLSGGVLTSEELQSLPTSHGLHHHGDSPELAGYTIQNILTLCRSSILGQRTKMLHLLGTIISRWKRCEEEAMTKTFTDAQVVQKAVDMAVEIVGNTPRAIGLTVAGIDLLCHCQMDNTSLDMDTRPTAQPVIAWELVLPGAQRLLAEDSGIPQASLDRLMNCLQFAAMQSSETAELICTILPEVVRYQVLARPWPINPKYPPSTQAIALVTGLIESARNCAVSIAQTDLPVSVLRFLIPSTWPDDSAPIICKEALQLLFSLARYGLGAEVVRTSMEIFDTLGMATRADPEASAIYFKLLAAWLTCAIDPHRTTPEHSLTWAQVSSMGWVDAALKYIGDSGPWTSSALEAALELIISWILGLAVNSPDKGVVEKRALAQTLRNLTLPIETEPILSRLVQLDLLLTVSDIDGILHPQRRQDLISRLDSTSPVALQYYLLYLGAAHSLIDKDEQASLMLRLFPRFSAGEEHLALDLLDELLKGDVSRSLDGQSHPDLEILRPLLQYAILPSADSVIGPSPPVHTYLKATTSLLRPATPGPGLPLPADWLFSPLGELLRSATSNALAQTPPDWNPSETEIVRAVLFLGQCQVQFGSPSRSQLLFNLMKVFMLENEQHSGTSDGDVFRDDVVSSRISALLLKIITPETSMDRNVNLESVSKAFLGDDTPFYQFYTDYLSLFEAISYSDTSFAQTIMAPLAMSYPTDYRRLLWLDHPPVPRIIHLKISQTPLEHGSFSDYLRPYEKDRDLLNAYAQQLARGWITRERNQLLWTIASSHLSHALWTEQDTNLLKSIGDTSGKTLADLAGVDVQLNGAISTISVNLEKRLDCIRRVCGDNVLAKVKALL</sequence>
<feature type="region of interest" description="Disordered" evidence="5">
    <location>
        <begin position="130"/>
        <end position="161"/>
    </location>
</feature>
<dbReference type="AlphaFoldDB" id="A0A1Y1UNX0"/>
<keyword evidence="10" id="KW-1185">Reference proteome</keyword>
<feature type="domain" description="RPAP1 N-terminal" evidence="7">
    <location>
        <begin position="89"/>
        <end position="132"/>
    </location>
</feature>
<evidence type="ECO:0000256" key="4">
    <source>
        <dbReference type="ARBA" id="ARBA00023242"/>
    </source>
</evidence>
<gene>
    <name evidence="9" type="ORF">BD324DRAFT_649321</name>
</gene>
<dbReference type="InterPro" id="IPR057989">
    <property type="entry name" value="TPR_RPAP1/MINIYO-like"/>
</dbReference>
<dbReference type="PANTHER" id="PTHR21483">
    <property type="entry name" value="RNA POLYMERASE II-ASSOCIATED PROTEIN 1"/>
    <property type="match status" value="1"/>
</dbReference>
<keyword evidence="3" id="KW-0804">Transcription</keyword>
<dbReference type="PANTHER" id="PTHR21483:SF18">
    <property type="entry name" value="RNA POLYMERASE II-ASSOCIATED PROTEIN 1"/>
    <property type="match status" value="1"/>
</dbReference>
<evidence type="ECO:0008006" key="11">
    <source>
        <dbReference type="Google" id="ProtNLM"/>
    </source>
</evidence>
<dbReference type="Pfam" id="PF08620">
    <property type="entry name" value="RPAP1_C"/>
    <property type="match status" value="1"/>
</dbReference>
<evidence type="ECO:0000256" key="2">
    <source>
        <dbReference type="ARBA" id="ARBA00009953"/>
    </source>
</evidence>
<feature type="compositionally biased region" description="Polar residues" evidence="5">
    <location>
        <begin position="135"/>
        <end position="157"/>
    </location>
</feature>
<name>A0A1Y1UNX0_9TREE</name>
<evidence type="ECO:0000256" key="3">
    <source>
        <dbReference type="ARBA" id="ARBA00023163"/>
    </source>
</evidence>
<feature type="compositionally biased region" description="Basic and acidic residues" evidence="5">
    <location>
        <begin position="44"/>
        <end position="53"/>
    </location>
</feature>
<evidence type="ECO:0000259" key="7">
    <source>
        <dbReference type="Pfam" id="PF08621"/>
    </source>
</evidence>
<proteinExistence type="inferred from homology"/>
<feature type="domain" description="RPAP1/MINIYO-like TPR repeats" evidence="8">
    <location>
        <begin position="773"/>
        <end position="980"/>
    </location>
</feature>